<keyword evidence="8 9" id="KW-0460">Magnesium</keyword>
<keyword evidence="7 9" id="KW-0067">ATP-binding</keyword>
<keyword evidence="4 9" id="KW-0479">Metal-binding</keyword>
<dbReference type="GO" id="GO:0006083">
    <property type="term" value="P:acetate metabolic process"/>
    <property type="evidence" value="ECO:0007669"/>
    <property type="project" value="TreeGrafter"/>
</dbReference>
<reference evidence="11 12" key="1">
    <citation type="submission" date="2018-10" db="EMBL/GenBank/DDBJ databases">
        <title>Genomic Encyclopedia of Archaeal and Bacterial Type Strains, Phase II (KMG-II): from individual species to whole genera.</title>
        <authorList>
            <person name="Goeker M."/>
        </authorList>
    </citation>
    <scope>NUCLEOTIDE SEQUENCE [LARGE SCALE GENOMIC DNA]</scope>
    <source>
        <strain evidence="11 12">DSM 25217</strain>
    </source>
</reference>
<dbReference type="PRINTS" id="PR00471">
    <property type="entry name" value="ACETATEKNASE"/>
</dbReference>
<comment type="function">
    <text evidence="9">Catalyzes the formation of acetyl phosphate from acetate and ATP. Can also catalyze the reverse reaction.</text>
</comment>
<evidence type="ECO:0000256" key="2">
    <source>
        <dbReference type="ARBA" id="ARBA00022490"/>
    </source>
</evidence>
<comment type="caution">
    <text evidence="9">Lacks conserved residue(s) required for the propagation of feature annotation.</text>
</comment>
<dbReference type="HAMAP" id="MF_00020">
    <property type="entry name" value="Acetate_kinase"/>
    <property type="match status" value="1"/>
</dbReference>
<feature type="binding site" evidence="9">
    <location>
        <position position="64"/>
    </location>
    <ligand>
        <name>substrate</name>
    </ligand>
</feature>
<evidence type="ECO:0000256" key="8">
    <source>
        <dbReference type="ARBA" id="ARBA00022842"/>
    </source>
</evidence>
<comment type="cofactor">
    <cofactor evidence="9">
        <name>Mg(2+)</name>
        <dbReference type="ChEBI" id="CHEBI:18420"/>
    </cofactor>
    <cofactor evidence="9">
        <name>Mn(2+)</name>
        <dbReference type="ChEBI" id="CHEBI:29035"/>
    </cofactor>
    <text evidence="9">Mg(2+). Can also accept Mn(2+).</text>
</comment>
<comment type="similarity">
    <text evidence="1 9 10">Belongs to the acetokinase family.</text>
</comment>
<feature type="binding site" evidence="9">
    <location>
        <position position="16"/>
    </location>
    <ligand>
        <name>ATP</name>
        <dbReference type="ChEBI" id="CHEBI:30616"/>
    </ligand>
</feature>
<dbReference type="EC" id="2.7.2.1" evidence="9"/>
<dbReference type="PANTHER" id="PTHR21060">
    <property type="entry name" value="ACETATE KINASE"/>
    <property type="match status" value="1"/>
</dbReference>
<feature type="site" description="Transition state stabilizer" evidence="9">
    <location>
        <position position="210"/>
    </location>
</feature>
<keyword evidence="2 9" id="KW-0963">Cytoplasm</keyword>
<keyword evidence="12" id="KW-1185">Reference proteome</keyword>
<dbReference type="InterPro" id="IPR004372">
    <property type="entry name" value="Ac/propionate_kinase"/>
</dbReference>
<dbReference type="Gene3D" id="3.30.420.40">
    <property type="match status" value="2"/>
</dbReference>
<evidence type="ECO:0000256" key="9">
    <source>
        <dbReference type="HAMAP-Rule" id="MF_00020"/>
    </source>
</evidence>
<feature type="site" description="Transition state stabilizer" evidence="9">
    <location>
        <position position="152"/>
    </location>
</feature>
<evidence type="ECO:0000256" key="6">
    <source>
        <dbReference type="ARBA" id="ARBA00022777"/>
    </source>
</evidence>
<dbReference type="AlphaFoldDB" id="A0A3M0C801"/>
<evidence type="ECO:0000256" key="7">
    <source>
        <dbReference type="ARBA" id="ARBA00022840"/>
    </source>
</evidence>
<dbReference type="InterPro" id="IPR023865">
    <property type="entry name" value="Aliphatic_acid_kinase_CS"/>
</dbReference>
<feature type="binding site" evidence="9">
    <location>
        <begin position="252"/>
        <end position="254"/>
    </location>
    <ligand>
        <name>ATP</name>
        <dbReference type="ChEBI" id="CHEBI:30616"/>
    </ligand>
</feature>
<dbReference type="InParanoid" id="A0A3M0C801"/>
<evidence type="ECO:0000256" key="4">
    <source>
        <dbReference type="ARBA" id="ARBA00022723"/>
    </source>
</evidence>
<gene>
    <name evidence="9" type="primary">ackA</name>
    <name evidence="11" type="ORF">BXY39_2406</name>
</gene>
<evidence type="ECO:0000256" key="1">
    <source>
        <dbReference type="ARBA" id="ARBA00008748"/>
    </source>
</evidence>
<feature type="binding site" evidence="9">
    <location>
        <position position="9"/>
    </location>
    <ligand>
        <name>Mg(2+)</name>
        <dbReference type="ChEBI" id="CHEBI:18420"/>
    </ligand>
</feature>
<dbReference type="GO" id="GO:0005829">
    <property type="term" value="C:cytosol"/>
    <property type="evidence" value="ECO:0007669"/>
    <property type="project" value="TreeGrafter"/>
</dbReference>
<dbReference type="GO" id="GO:0000287">
    <property type="term" value="F:magnesium ion binding"/>
    <property type="evidence" value="ECO:0007669"/>
    <property type="project" value="UniProtKB-UniRule"/>
</dbReference>
<organism evidence="11 12">
    <name type="scientific">Eilatimonas milleporae</name>
    <dbReference type="NCBI Taxonomy" id="911205"/>
    <lineage>
        <taxon>Bacteria</taxon>
        <taxon>Pseudomonadati</taxon>
        <taxon>Pseudomonadota</taxon>
        <taxon>Alphaproteobacteria</taxon>
        <taxon>Kordiimonadales</taxon>
        <taxon>Kordiimonadaceae</taxon>
        <taxon>Eilatimonas</taxon>
    </lineage>
</organism>
<dbReference type="FunCoup" id="A0A3M0C801">
    <property type="interactions" value="504"/>
</dbReference>
<dbReference type="PANTHER" id="PTHR21060:SF21">
    <property type="entry name" value="ACETATE KINASE"/>
    <property type="match status" value="1"/>
</dbReference>
<dbReference type="UniPathway" id="UPA00340">
    <property type="reaction ID" value="UER00458"/>
</dbReference>
<comment type="caution">
    <text evidence="11">The sequence shown here is derived from an EMBL/GenBank/DDBJ whole genome shotgun (WGS) entry which is preliminary data.</text>
</comment>
<proteinExistence type="inferred from homology"/>
<comment type="subunit">
    <text evidence="9">Homodimer.</text>
</comment>
<name>A0A3M0C801_9PROT</name>
<dbReference type="InterPro" id="IPR043129">
    <property type="entry name" value="ATPase_NBD"/>
</dbReference>
<feature type="active site" description="Proton donor/acceptor" evidence="9">
    <location>
        <position position="121"/>
    </location>
</feature>
<evidence type="ECO:0000256" key="3">
    <source>
        <dbReference type="ARBA" id="ARBA00022679"/>
    </source>
</evidence>
<dbReference type="SUPFAM" id="SSF53067">
    <property type="entry name" value="Actin-like ATPase domain"/>
    <property type="match status" value="2"/>
</dbReference>
<protein>
    <recommendedName>
        <fullName evidence="9">Acetate kinase</fullName>
        <ecNumber evidence="9">2.7.2.1</ecNumber>
    </recommendedName>
    <alternativeName>
        <fullName evidence="9">Acetokinase</fullName>
    </alternativeName>
</protein>
<feature type="binding site" evidence="9">
    <location>
        <begin position="297"/>
        <end position="301"/>
    </location>
    <ligand>
        <name>ATP</name>
        <dbReference type="ChEBI" id="CHEBI:30616"/>
    </ligand>
</feature>
<dbReference type="GO" id="GO:0005524">
    <property type="term" value="F:ATP binding"/>
    <property type="evidence" value="ECO:0007669"/>
    <property type="project" value="UniProtKB-KW"/>
</dbReference>
<accession>A0A3M0C801</accession>
<dbReference type="InterPro" id="IPR000890">
    <property type="entry name" value="Aliphatic_acid_kin_short-chain"/>
</dbReference>
<dbReference type="OrthoDB" id="9802453at2"/>
<dbReference type="RefSeq" id="WP_121939101.1">
    <property type="nucleotide sequence ID" value="NZ_REFR01000012.1"/>
</dbReference>
<keyword evidence="3 9" id="KW-0808">Transferase</keyword>
<sequence>MSDAILTVNVGSSSLKYGLFAYGPEGRKLTSGNAPFDLKAPDFSPVMTLLRDHKDLRVRAVSHRVVHGGIHYSAPVIITDDVIRDLDRLIPLAPLHLPSELAGIQALGDSLADATHVACFDTAFHATQDPLARRFALPERFYQEGVRRYGFHGLSYASIARRLPGLGLEKARVIVAHLGSGASACAISNCKSVATTMGFTALDGLMMGTRSGSVDPGVLIYLMREHNMDADAIDRLLSKESGLKGVSGLSNDMRVLTESDDPHAKLAVDLFCYRAAGEMAGLIPVLGGLDSIIFTAGIGENSDTVRKTIADYLHWATPVIHTVETDEESMLALHAFDILEDA</sequence>
<dbReference type="PROSITE" id="PS01075">
    <property type="entry name" value="ACETATE_KINASE_1"/>
    <property type="match status" value="1"/>
</dbReference>
<dbReference type="Proteomes" id="UP000271227">
    <property type="component" value="Unassembled WGS sequence"/>
</dbReference>
<keyword evidence="6 9" id="KW-0418">Kinase</keyword>
<comment type="pathway">
    <text evidence="9">Metabolic intermediate biosynthesis; acetyl-CoA biosynthesis; acetyl-CoA from acetate: step 1/2.</text>
</comment>
<evidence type="ECO:0000256" key="5">
    <source>
        <dbReference type="ARBA" id="ARBA00022741"/>
    </source>
</evidence>
<dbReference type="GO" id="GO:0008776">
    <property type="term" value="F:acetate kinase activity"/>
    <property type="evidence" value="ECO:0007669"/>
    <property type="project" value="UniProtKB-UniRule"/>
</dbReference>
<dbReference type="Pfam" id="PF00871">
    <property type="entry name" value="Acetate_kinase"/>
    <property type="match status" value="1"/>
</dbReference>
<comment type="catalytic activity">
    <reaction evidence="9">
        <text>acetate + ATP = acetyl phosphate + ADP</text>
        <dbReference type="Rhea" id="RHEA:11352"/>
        <dbReference type="ChEBI" id="CHEBI:22191"/>
        <dbReference type="ChEBI" id="CHEBI:30089"/>
        <dbReference type="ChEBI" id="CHEBI:30616"/>
        <dbReference type="ChEBI" id="CHEBI:456216"/>
        <dbReference type="EC" id="2.7.2.1"/>
    </reaction>
</comment>
<evidence type="ECO:0000256" key="10">
    <source>
        <dbReference type="RuleBase" id="RU003835"/>
    </source>
</evidence>
<evidence type="ECO:0000313" key="11">
    <source>
        <dbReference type="EMBL" id="RMB04837.1"/>
    </source>
</evidence>
<comment type="subcellular location">
    <subcellularLocation>
        <location evidence="9">Cytoplasm</location>
    </subcellularLocation>
</comment>
<dbReference type="GO" id="GO:0006085">
    <property type="term" value="P:acetyl-CoA biosynthetic process"/>
    <property type="evidence" value="ECO:0007669"/>
    <property type="project" value="UniProtKB-UniRule"/>
</dbReference>
<keyword evidence="5 9" id="KW-0547">Nucleotide-binding</keyword>
<dbReference type="EMBL" id="REFR01000012">
    <property type="protein sequence ID" value="RMB04837.1"/>
    <property type="molecule type" value="Genomic_DNA"/>
</dbReference>
<evidence type="ECO:0000313" key="12">
    <source>
        <dbReference type="Proteomes" id="UP000271227"/>
    </source>
</evidence>
<feature type="binding site" evidence="9">
    <location>
        <begin position="177"/>
        <end position="181"/>
    </location>
    <ligand>
        <name>ATP</name>
        <dbReference type="ChEBI" id="CHEBI:30616"/>
    </ligand>
</feature>